<feature type="domain" description="Peroxin/Ferlin" evidence="6">
    <location>
        <begin position="409"/>
        <end position="478"/>
    </location>
</feature>
<feature type="region of interest" description="Disordered" evidence="5">
    <location>
        <begin position="548"/>
        <end position="662"/>
    </location>
</feature>
<evidence type="ECO:0000313" key="7">
    <source>
        <dbReference type="EMBL" id="TPX15421.1"/>
    </source>
</evidence>
<evidence type="ECO:0000313" key="8">
    <source>
        <dbReference type="Proteomes" id="UP000319257"/>
    </source>
</evidence>
<dbReference type="STRING" id="1093900.A0A507BEN5"/>
<keyword evidence="8" id="KW-1185">Reference proteome</keyword>
<dbReference type="Proteomes" id="UP000319257">
    <property type="component" value="Unassembled WGS sequence"/>
</dbReference>
<dbReference type="AlphaFoldDB" id="A0A507BEN5"/>
<evidence type="ECO:0000256" key="5">
    <source>
        <dbReference type="SAM" id="MobiDB-lite"/>
    </source>
</evidence>
<evidence type="ECO:0000256" key="4">
    <source>
        <dbReference type="ARBA" id="ARBA00023136"/>
    </source>
</evidence>
<sequence length="686" mass="74769">MTTPRSQRSEPLDLSSSPPFNRPDTPSRASRNAAYDEGPANSPNPTFATFSPTTLSSATPSATSAAKRRSTVLVHQKSPLLLATPPQITRALAYSHPFLLPLNKLVGLLSWTTGDPWESFILVCVWWGVVLYGDVVIRFAGPVVLVLTLIAGMYGRRYSPLSTSGWGEPGSNKEGASDAQPVANQTKTKGGYVKNKGMTMDGSAASSSAKGNANNSAGGPGHQRSASSAEATNTRHQKTLDEIVETLKEFTSRCNILLEPLLELTDFLSTQITATSATTRPALTALFIRILLCTPFWFALTLPPWRIVTTRRVALVFGTLILTWHSRVMRVSRTIMWRSATVRRITALITGLDVGGLDKASSKSVHSQGGASLPADGSAAVKTAGRAPTPQESELTKAIRRAKGGHDAGVRFTFIIYENQRRWVGLGWTTSLFAYERGAWTDEHNNAVPPRDEFELPEVEDESNMRWRWVQGSRWRVDGVPDEAVKVVKPTGNGELGEKEVEWDYDGEGGRMGWIFYDNKWQNGRRGQDGWGRWTRRRKWYRDAELVEASNQTEDTTPTPPQSAPVLPPRPRSPSGSSTHARSVSSASLSMPNIAEHEAEKVEEDDAVSLMSTSPRSVRNMKGGVAAPSLRRRVTDSSRASGRSRRASEAASEDDAASLGTRVGLEIQGAGKEGWGIGDEARMGLE</sequence>
<dbReference type="SMART" id="SM00693">
    <property type="entry name" value="DysFN"/>
    <property type="match status" value="1"/>
</dbReference>
<name>A0A507BEN5_9PEZI</name>
<dbReference type="Pfam" id="PF06398">
    <property type="entry name" value="Pex24p"/>
    <property type="match status" value="1"/>
</dbReference>
<feature type="compositionally biased region" description="Low complexity" evidence="5">
    <location>
        <begin position="202"/>
        <end position="217"/>
    </location>
</feature>
<dbReference type="PANTHER" id="PTHR31679:SF2">
    <property type="entry name" value="PEROXISOMAL MEMBRANE PROTEIN PEX30-RELATED"/>
    <property type="match status" value="1"/>
</dbReference>
<evidence type="ECO:0000256" key="2">
    <source>
        <dbReference type="ARBA" id="ARBA00022692"/>
    </source>
</evidence>
<evidence type="ECO:0000259" key="6">
    <source>
        <dbReference type="SMART" id="SM00693"/>
    </source>
</evidence>
<keyword evidence="2" id="KW-0812">Transmembrane</keyword>
<evidence type="ECO:0000256" key="1">
    <source>
        <dbReference type="ARBA" id="ARBA00004127"/>
    </source>
</evidence>
<organism evidence="7 8">
    <name type="scientific">Thyridium curvatum</name>
    <dbReference type="NCBI Taxonomy" id="1093900"/>
    <lineage>
        <taxon>Eukaryota</taxon>
        <taxon>Fungi</taxon>
        <taxon>Dikarya</taxon>
        <taxon>Ascomycota</taxon>
        <taxon>Pezizomycotina</taxon>
        <taxon>Sordariomycetes</taxon>
        <taxon>Sordariomycetidae</taxon>
        <taxon>Thyridiales</taxon>
        <taxon>Thyridiaceae</taxon>
        <taxon>Thyridium</taxon>
    </lineage>
</organism>
<comment type="subcellular location">
    <subcellularLocation>
        <location evidence="1">Endomembrane system</location>
        <topology evidence="1">Multi-pass membrane protein</topology>
    </subcellularLocation>
</comment>
<dbReference type="FunCoup" id="A0A507BEN5">
    <property type="interactions" value="54"/>
</dbReference>
<keyword evidence="3" id="KW-1133">Transmembrane helix</keyword>
<dbReference type="InterPro" id="IPR052646">
    <property type="entry name" value="Peroxisomal_PEX28-32"/>
</dbReference>
<dbReference type="GO" id="GO:0007031">
    <property type="term" value="P:peroxisome organization"/>
    <property type="evidence" value="ECO:0007669"/>
    <property type="project" value="UniProtKB-ARBA"/>
</dbReference>
<dbReference type="InParanoid" id="A0A507BEN5"/>
<feature type="region of interest" description="Disordered" evidence="5">
    <location>
        <begin position="365"/>
        <end position="391"/>
    </location>
</feature>
<dbReference type="EMBL" id="SKBQ01000021">
    <property type="protein sequence ID" value="TPX15421.1"/>
    <property type="molecule type" value="Genomic_DNA"/>
</dbReference>
<protein>
    <recommendedName>
        <fullName evidence="6">Peroxin/Ferlin domain-containing protein</fullName>
    </recommendedName>
</protein>
<comment type="caution">
    <text evidence="7">The sequence shown here is derived from an EMBL/GenBank/DDBJ whole genome shotgun (WGS) entry which is preliminary data.</text>
</comment>
<dbReference type="InterPro" id="IPR006614">
    <property type="entry name" value="Peroxin/Ferlin"/>
</dbReference>
<dbReference type="PANTHER" id="PTHR31679">
    <property type="entry name" value="PEROXISOMAL MEMBRANE PROTEIN PEX30-RELATED"/>
    <property type="match status" value="1"/>
</dbReference>
<accession>A0A507BEN5</accession>
<dbReference type="GO" id="GO:0005778">
    <property type="term" value="C:peroxisomal membrane"/>
    <property type="evidence" value="ECO:0007669"/>
    <property type="project" value="TreeGrafter"/>
</dbReference>
<gene>
    <name evidence="7" type="ORF">E0L32_004401</name>
</gene>
<feature type="region of interest" description="Disordered" evidence="5">
    <location>
        <begin position="1"/>
        <end position="63"/>
    </location>
</feature>
<keyword evidence="4" id="KW-0472">Membrane</keyword>
<proteinExistence type="predicted"/>
<dbReference type="RefSeq" id="XP_030997132.1">
    <property type="nucleotide sequence ID" value="XM_031138808.1"/>
</dbReference>
<dbReference type="OrthoDB" id="5586090at2759"/>
<feature type="compositionally biased region" description="Low complexity" evidence="5">
    <location>
        <begin position="573"/>
        <end position="590"/>
    </location>
</feature>
<evidence type="ECO:0000256" key="3">
    <source>
        <dbReference type="ARBA" id="ARBA00022989"/>
    </source>
</evidence>
<dbReference type="GO" id="GO:0012505">
    <property type="term" value="C:endomembrane system"/>
    <property type="evidence" value="ECO:0007669"/>
    <property type="project" value="UniProtKB-SubCell"/>
</dbReference>
<reference evidence="7 8" key="1">
    <citation type="submission" date="2019-06" db="EMBL/GenBank/DDBJ databases">
        <title>Draft genome sequence of the filamentous fungus Phialemoniopsis curvata isolated from diesel fuel.</title>
        <authorList>
            <person name="Varaljay V.A."/>
            <person name="Lyon W.J."/>
            <person name="Crouch A.L."/>
            <person name="Drake C.E."/>
            <person name="Hollomon J.M."/>
            <person name="Nadeau L.J."/>
            <person name="Nunn H.S."/>
            <person name="Stevenson B.S."/>
            <person name="Bojanowski C.L."/>
            <person name="Crookes-Goodson W.J."/>
        </authorList>
    </citation>
    <scope>NUCLEOTIDE SEQUENCE [LARGE SCALE GENOMIC DNA]</scope>
    <source>
        <strain evidence="7 8">D216</strain>
    </source>
</reference>
<feature type="region of interest" description="Disordered" evidence="5">
    <location>
        <begin position="667"/>
        <end position="686"/>
    </location>
</feature>
<feature type="region of interest" description="Disordered" evidence="5">
    <location>
        <begin position="163"/>
        <end position="235"/>
    </location>
</feature>
<dbReference type="GeneID" id="41971848"/>
<feature type="compositionally biased region" description="Polar residues" evidence="5">
    <location>
        <begin position="224"/>
        <end position="234"/>
    </location>
</feature>
<feature type="compositionally biased region" description="Pro residues" evidence="5">
    <location>
        <begin position="558"/>
        <end position="572"/>
    </location>
</feature>
<feature type="compositionally biased region" description="Low complexity" evidence="5">
    <location>
        <begin position="45"/>
        <end position="63"/>
    </location>
</feature>
<dbReference type="InterPro" id="IPR010482">
    <property type="entry name" value="TECPR1-like_DysF"/>
</dbReference>